<proteinExistence type="predicted"/>
<protein>
    <submittedName>
        <fullName evidence="2">Uncharacterized protein</fullName>
    </submittedName>
</protein>
<accession>A0A4Z2H583</accession>
<feature type="compositionally biased region" description="Basic and acidic residues" evidence="1">
    <location>
        <begin position="44"/>
        <end position="55"/>
    </location>
</feature>
<evidence type="ECO:0000313" key="3">
    <source>
        <dbReference type="Proteomes" id="UP000314294"/>
    </source>
</evidence>
<comment type="caution">
    <text evidence="2">The sequence shown here is derived from an EMBL/GenBank/DDBJ whole genome shotgun (WGS) entry which is preliminary data.</text>
</comment>
<dbReference type="Proteomes" id="UP000314294">
    <property type="component" value="Unassembled WGS sequence"/>
</dbReference>
<sequence>MTSYLDGGRAGLLSHVSAPSPLSAGIKTSSREAGSAPHGSESQETSRDFMAHENKTNKILRGAPLAFLYKMRVSPPTGDGAVLQQHHTESQNFKRTRSLSHHCLLAP</sequence>
<organism evidence="2 3">
    <name type="scientific">Liparis tanakae</name>
    <name type="common">Tanaka's snailfish</name>
    <dbReference type="NCBI Taxonomy" id="230148"/>
    <lineage>
        <taxon>Eukaryota</taxon>
        <taxon>Metazoa</taxon>
        <taxon>Chordata</taxon>
        <taxon>Craniata</taxon>
        <taxon>Vertebrata</taxon>
        <taxon>Euteleostomi</taxon>
        <taxon>Actinopterygii</taxon>
        <taxon>Neopterygii</taxon>
        <taxon>Teleostei</taxon>
        <taxon>Neoteleostei</taxon>
        <taxon>Acanthomorphata</taxon>
        <taxon>Eupercaria</taxon>
        <taxon>Perciformes</taxon>
        <taxon>Cottioidei</taxon>
        <taxon>Cottales</taxon>
        <taxon>Liparidae</taxon>
        <taxon>Liparis</taxon>
    </lineage>
</organism>
<name>A0A4Z2H583_9TELE</name>
<evidence type="ECO:0000256" key="1">
    <source>
        <dbReference type="SAM" id="MobiDB-lite"/>
    </source>
</evidence>
<gene>
    <name evidence="2" type="ORF">EYF80_029123</name>
</gene>
<evidence type="ECO:0000313" key="2">
    <source>
        <dbReference type="EMBL" id="TNN60650.1"/>
    </source>
</evidence>
<dbReference type="EMBL" id="SRLO01000330">
    <property type="protein sequence ID" value="TNN60650.1"/>
    <property type="molecule type" value="Genomic_DNA"/>
</dbReference>
<keyword evidence="3" id="KW-1185">Reference proteome</keyword>
<reference evidence="2 3" key="1">
    <citation type="submission" date="2019-03" db="EMBL/GenBank/DDBJ databases">
        <title>First draft genome of Liparis tanakae, snailfish: a comprehensive survey of snailfish specific genes.</title>
        <authorList>
            <person name="Kim W."/>
            <person name="Song I."/>
            <person name="Jeong J.-H."/>
            <person name="Kim D."/>
            <person name="Kim S."/>
            <person name="Ryu S."/>
            <person name="Song J.Y."/>
            <person name="Lee S.K."/>
        </authorList>
    </citation>
    <scope>NUCLEOTIDE SEQUENCE [LARGE SCALE GENOMIC DNA]</scope>
    <source>
        <tissue evidence="2">Muscle</tissue>
    </source>
</reference>
<dbReference type="AlphaFoldDB" id="A0A4Z2H583"/>
<feature type="region of interest" description="Disordered" evidence="1">
    <location>
        <begin position="1"/>
        <end position="55"/>
    </location>
</feature>